<evidence type="ECO:0000256" key="4">
    <source>
        <dbReference type="SAM" id="Coils"/>
    </source>
</evidence>
<feature type="compositionally biased region" description="Basic residues" evidence="5">
    <location>
        <begin position="416"/>
        <end position="430"/>
    </location>
</feature>
<dbReference type="VEuPathDB" id="FungiDB:PYU1_G003719"/>
<dbReference type="OMA" id="PNWGNSA"/>
<dbReference type="Proteomes" id="UP000019132">
    <property type="component" value="Unassembled WGS sequence"/>
</dbReference>
<proteinExistence type="predicted"/>
<dbReference type="InterPro" id="IPR002893">
    <property type="entry name" value="Znf_MYND"/>
</dbReference>
<dbReference type="eggNOG" id="ENOG502RQ99">
    <property type="taxonomic scope" value="Eukaryota"/>
</dbReference>
<keyword evidence="3" id="KW-0862">Zinc</keyword>
<sequence>MGNKRSGKRKAGFIGFESNEIAFIEDEMAAIAAEYGLEIDQDVAKHVHQRDDAKKARHRKKQPAPPSKYGPSASAAETAVKRKRIALHSLPLKYKQNTPMQDVNEHAVIYEMLRDVLPDGGALASCGVPGCNCHHGGREMVLDSRTKKEHQTLEHVDLLRAGQCKRCQHGVLQHEIVMRDDGDNASKPSGGQRLFSTFYQLIRLARIAGTIYTSRVWSKSATELLNALLVHIKTQFSTGGTQNGQKTITELQHEQQVLVELQTQMKKAEQAAGKSTRDEAPIHLACIFDHMYFQCYYASIVLYGRACGAVPAPDVYFTDLENFAPQAQSQLESFLNNELQDADAPTHLVDALVLPNRENKRPTAQQSVALLDIYHTRLREGVRLFYEQGVGMHGEMDALLVNPHLIASAQAVVANKSKKKPQKKHYRRERGKPAAATTESDKPGTNNNGLLDVPAYPLLAQWRNNCRDWCCHLYAYATPTLEALSVVSKYAPLVEMGAGTGYWSSLLQGQKTDIVAYDKCPPSTDGGSEATEHIGGRARKQERNAYHGQVPPFCAIGKGGPEVLKQDDMKTRNLFLCYPPPHDDMAFNCLRFFQGEHVIHVGEWQGDTGDRRFERELETRFKLVTEHLLPNWGNSAYSLTVWKRKATDKQTTSSGALCTALSCFKCQKTIADAAEEGEELKRCVFCKTNVYCSSFCEESDRKAHSAEHAKRLIFFENEDELEFENDLHYAHSTSGCLSSPWEASRAQMTQNDVNEDPNGVVVTLKRKVRSLETNLLEWRRCACTLTHEGQLVLELSDDDVDDVVLDHGNEDVGHQSSNNSIGTLLRWLKLTRVVVGNAAW</sequence>
<organism evidence="7 8">
    <name type="scientific">Globisporangium ultimum (strain ATCC 200006 / CBS 805.95 / DAOM BR144)</name>
    <name type="common">Pythium ultimum</name>
    <dbReference type="NCBI Taxonomy" id="431595"/>
    <lineage>
        <taxon>Eukaryota</taxon>
        <taxon>Sar</taxon>
        <taxon>Stramenopiles</taxon>
        <taxon>Oomycota</taxon>
        <taxon>Peronosporomycetes</taxon>
        <taxon>Pythiales</taxon>
        <taxon>Pythiaceae</taxon>
        <taxon>Globisporangium</taxon>
    </lineage>
</organism>
<feature type="region of interest" description="Disordered" evidence="5">
    <location>
        <begin position="413"/>
        <end position="449"/>
    </location>
</feature>
<evidence type="ECO:0000256" key="1">
    <source>
        <dbReference type="ARBA" id="ARBA00022723"/>
    </source>
</evidence>
<feature type="coiled-coil region" evidence="4">
    <location>
        <begin position="251"/>
        <end position="278"/>
    </location>
</feature>
<dbReference type="EnsemblProtists" id="PYU1_T003729">
    <property type="protein sequence ID" value="PYU1_T003729"/>
    <property type="gene ID" value="PYU1_G003719"/>
</dbReference>
<feature type="compositionally biased region" description="Basic and acidic residues" evidence="5">
    <location>
        <begin position="45"/>
        <end position="54"/>
    </location>
</feature>
<dbReference type="Pfam" id="PF01753">
    <property type="entry name" value="zf-MYND"/>
    <property type="match status" value="1"/>
</dbReference>
<dbReference type="InParanoid" id="K3WFI8"/>
<evidence type="ECO:0000256" key="3">
    <source>
        <dbReference type="ARBA" id="ARBA00022833"/>
    </source>
</evidence>
<name>K3WFI8_GLOUD</name>
<evidence type="ECO:0000313" key="8">
    <source>
        <dbReference type="Proteomes" id="UP000019132"/>
    </source>
</evidence>
<reference evidence="8" key="1">
    <citation type="journal article" date="2010" name="Genome Biol.">
        <title>Genome sequence of the necrotrophic plant pathogen Pythium ultimum reveals original pathogenicity mechanisms and effector repertoire.</title>
        <authorList>
            <person name="Levesque C.A."/>
            <person name="Brouwer H."/>
            <person name="Cano L."/>
            <person name="Hamilton J.P."/>
            <person name="Holt C."/>
            <person name="Huitema E."/>
            <person name="Raffaele S."/>
            <person name="Robideau G.P."/>
            <person name="Thines M."/>
            <person name="Win J."/>
            <person name="Zerillo M.M."/>
            <person name="Beakes G.W."/>
            <person name="Boore J.L."/>
            <person name="Busam D."/>
            <person name="Dumas B."/>
            <person name="Ferriera S."/>
            <person name="Fuerstenberg S.I."/>
            <person name="Gachon C.M."/>
            <person name="Gaulin E."/>
            <person name="Govers F."/>
            <person name="Grenville-Briggs L."/>
            <person name="Horner N."/>
            <person name="Hostetler J."/>
            <person name="Jiang R.H."/>
            <person name="Johnson J."/>
            <person name="Krajaejun T."/>
            <person name="Lin H."/>
            <person name="Meijer H.J."/>
            <person name="Moore B."/>
            <person name="Morris P."/>
            <person name="Phuntmart V."/>
            <person name="Puiu D."/>
            <person name="Shetty J."/>
            <person name="Stajich J.E."/>
            <person name="Tripathy S."/>
            <person name="Wawra S."/>
            <person name="van West P."/>
            <person name="Whitty B.R."/>
            <person name="Coutinho P.M."/>
            <person name="Henrissat B."/>
            <person name="Martin F."/>
            <person name="Thomas P.D."/>
            <person name="Tyler B.M."/>
            <person name="De Vries R.P."/>
            <person name="Kamoun S."/>
            <person name="Yandell M."/>
            <person name="Tisserat N."/>
            <person name="Buell C.R."/>
        </authorList>
    </citation>
    <scope>NUCLEOTIDE SEQUENCE</scope>
    <source>
        <strain evidence="8">DAOM:BR144</strain>
    </source>
</reference>
<reference evidence="8" key="2">
    <citation type="submission" date="2010-04" db="EMBL/GenBank/DDBJ databases">
        <authorList>
            <person name="Buell R."/>
            <person name="Hamilton J."/>
            <person name="Hostetler J."/>
        </authorList>
    </citation>
    <scope>NUCLEOTIDE SEQUENCE [LARGE SCALE GENOMIC DNA]</scope>
    <source>
        <strain evidence="8">DAOM:BR144</strain>
    </source>
</reference>
<keyword evidence="4" id="KW-0175">Coiled coil</keyword>
<dbReference type="GO" id="GO:0008270">
    <property type="term" value="F:zinc ion binding"/>
    <property type="evidence" value="ECO:0007669"/>
    <property type="project" value="UniProtKB-KW"/>
</dbReference>
<reference evidence="7" key="3">
    <citation type="submission" date="2015-02" db="UniProtKB">
        <authorList>
            <consortium name="EnsemblProtists"/>
        </authorList>
    </citation>
    <scope>IDENTIFICATION</scope>
    <source>
        <strain evidence="7">DAOM BR144</strain>
    </source>
</reference>
<dbReference type="HOGENOM" id="CLU_335725_0_0_1"/>
<feature type="region of interest" description="Disordered" evidence="5">
    <location>
        <begin position="522"/>
        <end position="542"/>
    </location>
</feature>
<keyword evidence="2" id="KW-0863">Zinc-finger</keyword>
<feature type="domain" description="MYND-type" evidence="6">
    <location>
        <begin position="663"/>
        <end position="707"/>
    </location>
</feature>
<feature type="compositionally biased region" description="Basic and acidic residues" evidence="5">
    <location>
        <begin position="530"/>
        <end position="542"/>
    </location>
</feature>
<keyword evidence="1" id="KW-0479">Metal-binding</keyword>
<evidence type="ECO:0000313" key="7">
    <source>
        <dbReference type="EnsemblProtists" id="PYU1_T003729"/>
    </source>
</evidence>
<evidence type="ECO:0000256" key="2">
    <source>
        <dbReference type="ARBA" id="ARBA00022771"/>
    </source>
</evidence>
<protein>
    <recommendedName>
        <fullName evidence="6">MYND-type domain-containing protein</fullName>
    </recommendedName>
</protein>
<dbReference type="PANTHER" id="PTHR39290">
    <property type="entry name" value="C3H1-TYPE DOMAIN-CONTAINING PROTEIN-RELATED"/>
    <property type="match status" value="1"/>
</dbReference>
<dbReference type="PANTHER" id="PTHR39290:SF6">
    <property type="entry name" value="S-ADENOSYL-L-METHIONINE-DEPENDENT METHYLTRANSFERASES SUPERFAMILY PROTEIN"/>
    <property type="match status" value="1"/>
</dbReference>
<dbReference type="EMBL" id="GL376638">
    <property type="status" value="NOT_ANNOTATED_CDS"/>
    <property type="molecule type" value="Genomic_DNA"/>
</dbReference>
<dbReference type="AlphaFoldDB" id="K3WFI8"/>
<keyword evidence="8" id="KW-1185">Reference proteome</keyword>
<evidence type="ECO:0000259" key="6">
    <source>
        <dbReference type="Pfam" id="PF01753"/>
    </source>
</evidence>
<evidence type="ECO:0000256" key="5">
    <source>
        <dbReference type="SAM" id="MobiDB-lite"/>
    </source>
</evidence>
<accession>K3WFI8</accession>
<feature type="region of interest" description="Disordered" evidence="5">
    <location>
        <begin position="45"/>
        <end position="77"/>
    </location>
</feature>